<dbReference type="InterPro" id="IPR003507">
    <property type="entry name" value="S66_fam"/>
</dbReference>
<sequence>MIPPKLKRGDTIMVIAPSRSLGIISEDIQEVARTRFDDLGLKVLFSNNVKERDIFDSSSIQSRVNDLHQAFADSNIKAVFSIIGGFNSNQLLKYIDWRIIENNPKIFCGYSDVTILLNAIFQKIGLVTYYGPHYSSFGQKLHFEYMLDYFKKCLMIAESFEVKSSEYWSDDSWYKDQANRNLIKNEGWQILNPGQADGTSVGGNLCTLNLLQGTEFFPDLNNGILFLEEDDLVGGNAAVEFDRNLQSLIQHPQFEQIRGIVIGRFQKLSKMTIEKMKFIIKSKEELKNLPVIAGVDFGHSDPRITFPIGGRVKIFAKGEEAKLEILEH</sequence>
<evidence type="ECO:0000259" key="4">
    <source>
        <dbReference type="Pfam" id="PF02016"/>
    </source>
</evidence>
<name>A0A1G2Q5Y3_9BACT</name>
<evidence type="ECO:0000256" key="2">
    <source>
        <dbReference type="ARBA" id="ARBA00022801"/>
    </source>
</evidence>
<comment type="similarity">
    <text evidence="1">Belongs to the peptidase S66 family.</text>
</comment>
<feature type="domain" description="LD-carboxypeptidase N-terminal" evidence="4">
    <location>
        <begin position="12"/>
        <end position="131"/>
    </location>
</feature>
<proteinExistence type="inferred from homology"/>
<protein>
    <submittedName>
        <fullName evidence="6">Peptidase S66</fullName>
    </submittedName>
</protein>
<reference evidence="6 7" key="1">
    <citation type="journal article" date="2016" name="Nat. Commun.">
        <title>Thousands of microbial genomes shed light on interconnected biogeochemical processes in an aquifer system.</title>
        <authorList>
            <person name="Anantharaman K."/>
            <person name="Brown C.T."/>
            <person name="Hug L.A."/>
            <person name="Sharon I."/>
            <person name="Castelle C.J."/>
            <person name="Probst A.J."/>
            <person name="Thomas B.C."/>
            <person name="Singh A."/>
            <person name="Wilkins M.J."/>
            <person name="Karaoz U."/>
            <person name="Brodie E.L."/>
            <person name="Williams K.H."/>
            <person name="Hubbard S.S."/>
            <person name="Banfield J.F."/>
        </authorList>
    </citation>
    <scope>NUCLEOTIDE SEQUENCE [LARGE SCALE GENOMIC DNA]</scope>
</reference>
<evidence type="ECO:0000313" key="7">
    <source>
        <dbReference type="Proteomes" id="UP000178199"/>
    </source>
</evidence>
<dbReference type="SUPFAM" id="SSF141986">
    <property type="entry name" value="LD-carboxypeptidase A C-terminal domain-like"/>
    <property type="match status" value="1"/>
</dbReference>
<organism evidence="6 7">
    <name type="scientific">Candidatus Veblenbacteria bacterium RIFOXYC1_FULL_42_9</name>
    <dbReference type="NCBI Taxonomy" id="1802427"/>
    <lineage>
        <taxon>Bacteria</taxon>
        <taxon>Candidatus Vebleniibacteriota</taxon>
    </lineage>
</organism>
<dbReference type="InterPro" id="IPR040921">
    <property type="entry name" value="Peptidase_S66C"/>
</dbReference>
<dbReference type="Gene3D" id="3.50.30.60">
    <property type="entry name" value="LD-carboxypeptidase A C-terminal domain-like"/>
    <property type="match status" value="1"/>
</dbReference>
<dbReference type="Pfam" id="PF02016">
    <property type="entry name" value="Peptidase_S66"/>
    <property type="match status" value="1"/>
</dbReference>
<feature type="domain" description="LD-carboxypeptidase C-terminal" evidence="5">
    <location>
        <begin position="198"/>
        <end position="314"/>
    </location>
</feature>
<dbReference type="Pfam" id="PF17676">
    <property type="entry name" value="Peptidase_S66C"/>
    <property type="match status" value="1"/>
</dbReference>
<dbReference type="InterPro" id="IPR040449">
    <property type="entry name" value="Peptidase_S66_N"/>
</dbReference>
<dbReference type="Proteomes" id="UP000178199">
    <property type="component" value="Unassembled WGS sequence"/>
</dbReference>
<dbReference type="PANTHER" id="PTHR30237">
    <property type="entry name" value="MURAMOYLTETRAPEPTIDE CARBOXYPEPTIDASE"/>
    <property type="match status" value="1"/>
</dbReference>
<gene>
    <name evidence="6" type="ORF">A2429_02620</name>
</gene>
<evidence type="ECO:0000256" key="1">
    <source>
        <dbReference type="ARBA" id="ARBA00010233"/>
    </source>
</evidence>
<dbReference type="InterPro" id="IPR029062">
    <property type="entry name" value="Class_I_gatase-like"/>
</dbReference>
<comment type="caution">
    <text evidence="6">The sequence shown here is derived from an EMBL/GenBank/DDBJ whole genome shotgun (WGS) entry which is preliminary data.</text>
</comment>
<dbReference type="EMBL" id="MHTD01000016">
    <property type="protein sequence ID" value="OHA55973.1"/>
    <property type="molecule type" value="Genomic_DNA"/>
</dbReference>
<evidence type="ECO:0000259" key="5">
    <source>
        <dbReference type="Pfam" id="PF17676"/>
    </source>
</evidence>
<dbReference type="GO" id="GO:0016787">
    <property type="term" value="F:hydrolase activity"/>
    <property type="evidence" value="ECO:0007669"/>
    <property type="project" value="UniProtKB-KW"/>
</dbReference>
<feature type="active site" description="Charge relay system" evidence="3">
    <location>
        <position position="228"/>
    </location>
</feature>
<dbReference type="CDD" id="cd07062">
    <property type="entry name" value="Peptidase_S66_mccF_like"/>
    <property type="match status" value="1"/>
</dbReference>
<dbReference type="PIRSF" id="PIRSF028757">
    <property type="entry name" value="LD-carboxypeptidase"/>
    <property type="match status" value="1"/>
</dbReference>
<dbReference type="SUPFAM" id="SSF52317">
    <property type="entry name" value="Class I glutamine amidotransferase-like"/>
    <property type="match status" value="1"/>
</dbReference>
<dbReference type="Gene3D" id="3.40.50.10740">
    <property type="entry name" value="Class I glutamine amidotransferase-like"/>
    <property type="match status" value="1"/>
</dbReference>
<dbReference type="InterPro" id="IPR027461">
    <property type="entry name" value="Carboxypeptidase_A_C_sf"/>
</dbReference>
<evidence type="ECO:0000256" key="3">
    <source>
        <dbReference type="PIRSR" id="PIRSR028757-1"/>
    </source>
</evidence>
<feature type="active site" description="Charge relay system" evidence="3">
    <location>
        <position position="299"/>
    </location>
</feature>
<evidence type="ECO:0000313" key="6">
    <source>
        <dbReference type="EMBL" id="OHA55973.1"/>
    </source>
</evidence>
<accession>A0A1G2Q5Y3</accession>
<dbReference type="PANTHER" id="PTHR30237:SF6">
    <property type="entry name" value="CARBOXYPEPTIDASE YOCD-RELATED"/>
    <property type="match status" value="1"/>
</dbReference>
<dbReference type="InterPro" id="IPR027478">
    <property type="entry name" value="LdcA_N"/>
</dbReference>
<keyword evidence="2" id="KW-0378">Hydrolase</keyword>
<feature type="active site" description="Nucleophile" evidence="3">
    <location>
        <position position="111"/>
    </location>
</feature>
<dbReference type="AlphaFoldDB" id="A0A1G2Q5Y3"/>